<dbReference type="RefSeq" id="WP_379724657.1">
    <property type="nucleotide sequence ID" value="NZ_JBHRYJ010000001.1"/>
</dbReference>
<dbReference type="Pfam" id="PF17201">
    <property type="entry name" value="Cache_3-Cache_2"/>
    <property type="match status" value="1"/>
</dbReference>
<dbReference type="InterPro" id="IPR033462">
    <property type="entry name" value="Cache_3-Cache_2"/>
</dbReference>
<feature type="domain" description="HAMP" evidence="6">
    <location>
        <begin position="336"/>
        <end position="388"/>
    </location>
</feature>
<dbReference type="EMBL" id="JBHRYJ010000001">
    <property type="protein sequence ID" value="MFC3675664.1"/>
    <property type="molecule type" value="Genomic_DNA"/>
</dbReference>
<feature type="domain" description="HAMP" evidence="6">
    <location>
        <begin position="219"/>
        <end position="272"/>
    </location>
</feature>
<evidence type="ECO:0000256" key="1">
    <source>
        <dbReference type="ARBA" id="ARBA00022481"/>
    </source>
</evidence>
<dbReference type="SMART" id="SM00283">
    <property type="entry name" value="MA"/>
    <property type="match status" value="1"/>
</dbReference>
<dbReference type="SUPFAM" id="SSF58104">
    <property type="entry name" value="Methyl-accepting chemotaxis protein (MCP) signaling domain"/>
    <property type="match status" value="1"/>
</dbReference>
<gene>
    <name evidence="7" type="ORF">ACFOOQ_08930</name>
</gene>
<dbReference type="Pfam" id="PF00672">
    <property type="entry name" value="HAMP"/>
    <property type="match status" value="1"/>
</dbReference>
<keyword evidence="1" id="KW-0488">Methylation</keyword>
<evidence type="ECO:0000259" key="5">
    <source>
        <dbReference type="PROSITE" id="PS50111"/>
    </source>
</evidence>
<comment type="similarity">
    <text evidence="2">Belongs to the methyl-accepting chemotaxis (MCP) protein family.</text>
</comment>
<dbReference type="PROSITE" id="PS50111">
    <property type="entry name" value="CHEMOTAXIS_TRANSDUC_2"/>
    <property type="match status" value="1"/>
</dbReference>
<evidence type="ECO:0000256" key="2">
    <source>
        <dbReference type="ARBA" id="ARBA00029447"/>
    </source>
</evidence>
<dbReference type="Gene3D" id="6.10.340.10">
    <property type="match status" value="1"/>
</dbReference>
<dbReference type="SUPFAM" id="SSF158472">
    <property type="entry name" value="HAMP domain-like"/>
    <property type="match status" value="1"/>
</dbReference>
<organism evidence="7 8">
    <name type="scientific">Ferrovibrio xuzhouensis</name>
    <dbReference type="NCBI Taxonomy" id="1576914"/>
    <lineage>
        <taxon>Bacteria</taxon>
        <taxon>Pseudomonadati</taxon>
        <taxon>Pseudomonadota</taxon>
        <taxon>Alphaproteobacteria</taxon>
        <taxon>Rhodospirillales</taxon>
        <taxon>Rhodospirillaceae</taxon>
        <taxon>Ferrovibrio</taxon>
    </lineage>
</organism>
<keyword evidence="8" id="KW-1185">Reference proteome</keyword>
<feature type="domain" description="Methyl-accepting transducer" evidence="5">
    <location>
        <begin position="393"/>
        <end position="622"/>
    </location>
</feature>
<keyword evidence="3" id="KW-0807">Transducer</keyword>
<keyword evidence="4" id="KW-0472">Membrane</keyword>
<evidence type="ECO:0000313" key="7">
    <source>
        <dbReference type="EMBL" id="MFC3675664.1"/>
    </source>
</evidence>
<dbReference type="Pfam" id="PF00015">
    <property type="entry name" value="MCPsignal"/>
    <property type="match status" value="1"/>
</dbReference>
<evidence type="ECO:0000313" key="8">
    <source>
        <dbReference type="Proteomes" id="UP001595711"/>
    </source>
</evidence>
<evidence type="ECO:0000259" key="6">
    <source>
        <dbReference type="PROSITE" id="PS50885"/>
    </source>
</evidence>
<keyword evidence="4" id="KW-0812">Transmembrane</keyword>
<dbReference type="Proteomes" id="UP001595711">
    <property type="component" value="Unassembled WGS sequence"/>
</dbReference>
<comment type="caution">
    <text evidence="7">The sequence shown here is derived from an EMBL/GenBank/DDBJ whole genome shotgun (WGS) entry which is preliminary data.</text>
</comment>
<dbReference type="PANTHER" id="PTHR43531">
    <property type="entry name" value="PROTEIN ICFG"/>
    <property type="match status" value="1"/>
</dbReference>
<feature type="transmembrane region" description="Helical" evidence="4">
    <location>
        <begin position="195"/>
        <end position="218"/>
    </location>
</feature>
<dbReference type="SMART" id="SM00304">
    <property type="entry name" value="HAMP"/>
    <property type="match status" value="2"/>
</dbReference>
<dbReference type="InterPro" id="IPR003660">
    <property type="entry name" value="HAMP_dom"/>
</dbReference>
<name>A0ABV7VEU7_9PROT</name>
<evidence type="ECO:0000256" key="3">
    <source>
        <dbReference type="PROSITE-ProRule" id="PRU00284"/>
    </source>
</evidence>
<reference evidence="8" key="1">
    <citation type="journal article" date="2019" name="Int. J. Syst. Evol. Microbiol.">
        <title>The Global Catalogue of Microorganisms (GCM) 10K type strain sequencing project: providing services to taxonomists for standard genome sequencing and annotation.</title>
        <authorList>
            <consortium name="The Broad Institute Genomics Platform"/>
            <consortium name="The Broad Institute Genome Sequencing Center for Infectious Disease"/>
            <person name="Wu L."/>
            <person name="Ma J."/>
        </authorList>
    </citation>
    <scope>NUCLEOTIDE SEQUENCE [LARGE SCALE GENOMIC DNA]</scope>
    <source>
        <strain evidence="8">KCTC 42182</strain>
    </source>
</reference>
<accession>A0ABV7VEU7</accession>
<dbReference type="CDD" id="cd11386">
    <property type="entry name" value="MCP_signal"/>
    <property type="match status" value="1"/>
</dbReference>
<dbReference type="InterPro" id="IPR029151">
    <property type="entry name" value="Sensor-like_sf"/>
</dbReference>
<dbReference type="PANTHER" id="PTHR43531:SF14">
    <property type="entry name" value="METHYL-ACCEPTING CHEMOTAXIS PROTEIN I-RELATED"/>
    <property type="match status" value="1"/>
</dbReference>
<keyword evidence="4" id="KW-1133">Transmembrane helix</keyword>
<dbReference type="Gene3D" id="1.10.287.950">
    <property type="entry name" value="Methyl-accepting chemotaxis protein"/>
    <property type="match status" value="1"/>
</dbReference>
<sequence>MLSRLGLVSKITLVTVLLILLTALGVGGAAIWEIRGDVAQTVIQRQNASLRTAAVLLRKAYPDTQFTIDAGGTVTRLVMKTIPDFTSHDMIDEIGTVTGETATVFRWEDDKQDFIRKTTNIKKDDGSRATGTPLGKTSAAFAPVSQGRTFLGEAKILGKDYYTIYQPILDPAGKTIGILYAGALKSRIDVLADRITIGVLVASAIAAVAGIIIAFLVLRAMLRPLPLLTGVTRRLAADDLETEIGFQERGDELGEMARAVAVFKTNALEKKVMERDQEAERARFAADRAAQEARFQQVIGEVVMAAAEGDLGRRVETAGLGGVLQRIGQSVNDLLARTEEVLGAVTGITSALAAGDLRRKIDAQYHGRFGALVSDINTMTDRLRDFAGRLGTSAMAVREASGEISTGSQDLAQRTESQAASIEETAASMHEITTTVKQNADNAQAANQLATAARDTAEKGGSVVADAVSAVRRIEESAQKIADIVGLIDEIAFQTNLLALNASVEAARAGEAGKGFAVVAQEVRALAQRSANASKDIKALITESNAQVKTGADLVGRTGQSLTEIVTAIKKASDIVAEIAAASREQATGLEQINTAVGQMDEMTQRNGALVEQTSASAQALADQARQLAELVQFFKTDAGTR</sequence>
<dbReference type="PROSITE" id="PS50885">
    <property type="entry name" value="HAMP"/>
    <property type="match status" value="2"/>
</dbReference>
<dbReference type="SUPFAM" id="SSF103190">
    <property type="entry name" value="Sensory domain-like"/>
    <property type="match status" value="1"/>
</dbReference>
<proteinExistence type="inferred from homology"/>
<dbReference type="InterPro" id="IPR051310">
    <property type="entry name" value="MCP_chemotaxis"/>
</dbReference>
<protein>
    <submittedName>
        <fullName evidence="7">Methyl-accepting chemotaxis protein</fullName>
    </submittedName>
</protein>
<evidence type="ECO:0000256" key="4">
    <source>
        <dbReference type="SAM" id="Phobius"/>
    </source>
</evidence>
<dbReference type="InterPro" id="IPR004089">
    <property type="entry name" value="MCPsignal_dom"/>
</dbReference>